<keyword evidence="3" id="KW-1185">Reference proteome</keyword>
<gene>
    <name evidence="2" type="ORF">K469DRAFT_747154</name>
</gene>
<evidence type="ECO:0000313" key="2">
    <source>
        <dbReference type="EMBL" id="KAF2190741.1"/>
    </source>
</evidence>
<sequence>MPSKNVIHDERCDNCDHSAPSYAPTKASALSATHREAFIQSFAEYSEATSDPSTQAAVAYHSPVSRNYLNETLRVMKGSDVVQFGDSRTPADIRHLEQRVTEHALQAYDKQLLSNIGASTSTQSSGISAREEMPPPLPPRYVVDLRNNKNPGKNGFGGVRLPSPHPAIARYNSNSSPWTDDRIRRPQLHPLVTDLPNNGSYDTRGEEETPISALPAGETNILSRPSPPADNSSHARQSEMEAPTSALPSRSVKNGLLPSPSSFYPEWELQHAARSTDVPNSFYV</sequence>
<feature type="region of interest" description="Disordered" evidence="1">
    <location>
        <begin position="119"/>
        <end position="263"/>
    </location>
</feature>
<dbReference type="Proteomes" id="UP000800200">
    <property type="component" value="Unassembled WGS sequence"/>
</dbReference>
<dbReference type="EMBL" id="ML994618">
    <property type="protein sequence ID" value="KAF2190741.1"/>
    <property type="molecule type" value="Genomic_DNA"/>
</dbReference>
<evidence type="ECO:0000256" key="1">
    <source>
        <dbReference type="SAM" id="MobiDB-lite"/>
    </source>
</evidence>
<organism evidence="2 3">
    <name type="scientific">Zopfia rhizophila CBS 207.26</name>
    <dbReference type="NCBI Taxonomy" id="1314779"/>
    <lineage>
        <taxon>Eukaryota</taxon>
        <taxon>Fungi</taxon>
        <taxon>Dikarya</taxon>
        <taxon>Ascomycota</taxon>
        <taxon>Pezizomycotina</taxon>
        <taxon>Dothideomycetes</taxon>
        <taxon>Dothideomycetes incertae sedis</taxon>
        <taxon>Zopfiaceae</taxon>
        <taxon>Zopfia</taxon>
    </lineage>
</organism>
<evidence type="ECO:0000313" key="3">
    <source>
        <dbReference type="Proteomes" id="UP000800200"/>
    </source>
</evidence>
<proteinExistence type="predicted"/>
<protein>
    <submittedName>
        <fullName evidence="2">Uncharacterized protein</fullName>
    </submittedName>
</protein>
<dbReference type="OrthoDB" id="1898716at2759"/>
<reference evidence="2" key="1">
    <citation type="journal article" date="2020" name="Stud. Mycol.">
        <title>101 Dothideomycetes genomes: a test case for predicting lifestyles and emergence of pathogens.</title>
        <authorList>
            <person name="Haridas S."/>
            <person name="Albert R."/>
            <person name="Binder M."/>
            <person name="Bloem J."/>
            <person name="Labutti K."/>
            <person name="Salamov A."/>
            <person name="Andreopoulos B."/>
            <person name="Baker S."/>
            <person name="Barry K."/>
            <person name="Bills G."/>
            <person name="Bluhm B."/>
            <person name="Cannon C."/>
            <person name="Castanera R."/>
            <person name="Culley D."/>
            <person name="Daum C."/>
            <person name="Ezra D."/>
            <person name="Gonzalez J."/>
            <person name="Henrissat B."/>
            <person name="Kuo A."/>
            <person name="Liang C."/>
            <person name="Lipzen A."/>
            <person name="Lutzoni F."/>
            <person name="Magnuson J."/>
            <person name="Mondo S."/>
            <person name="Nolan M."/>
            <person name="Ohm R."/>
            <person name="Pangilinan J."/>
            <person name="Park H.-J."/>
            <person name="Ramirez L."/>
            <person name="Alfaro M."/>
            <person name="Sun H."/>
            <person name="Tritt A."/>
            <person name="Yoshinaga Y."/>
            <person name="Zwiers L.-H."/>
            <person name="Turgeon B."/>
            <person name="Goodwin S."/>
            <person name="Spatafora J."/>
            <person name="Crous P."/>
            <person name="Grigoriev I."/>
        </authorList>
    </citation>
    <scope>NUCLEOTIDE SEQUENCE</scope>
    <source>
        <strain evidence="2">CBS 207.26</strain>
    </source>
</reference>
<accession>A0A6A6EGW0</accession>
<name>A0A6A6EGW0_9PEZI</name>
<dbReference type="AlphaFoldDB" id="A0A6A6EGW0"/>